<organism evidence="1 2">
    <name type="scientific">Parasitella parasitica</name>
    <dbReference type="NCBI Taxonomy" id="35722"/>
    <lineage>
        <taxon>Eukaryota</taxon>
        <taxon>Fungi</taxon>
        <taxon>Fungi incertae sedis</taxon>
        <taxon>Mucoromycota</taxon>
        <taxon>Mucoromycotina</taxon>
        <taxon>Mucoromycetes</taxon>
        <taxon>Mucorales</taxon>
        <taxon>Mucorineae</taxon>
        <taxon>Mucoraceae</taxon>
        <taxon>Parasitella</taxon>
    </lineage>
</organism>
<proteinExistence type="predicted"/>
<dbReference type="Proteomes" id="UP000054107">
    <property type="component" value="Unassembled WGS sequence"/>
</dbReference>
<dbReference type="EMBL" id="LN733835">
    <property type="protein sequence ID" value="CEP18478.1"/>
    <property type="molecule type" value="Genomic_DNA"/>
</dbReference>
<accession>A0A0B7NTB8</accession>
<sequence>MAKFHSKSYDPSARNVWYRLLQRKLSDRATLSQTLGFVDSDLCFLCNQWETAERMLFLYLHKKDIWLTILDTYLLNFRSFTLRWLYHDMSMIALDSYLFRPSMPNISNSNLLSITMYHIWKAHWRQYFDSAPIRLTGVLPSIHKDLQMRNKHYCL</sequence>
<evidence type="ECO:0000313" key="1">
    <source>
        <dbReference type="EMBL" id="CEP18478.1"/>
    </source>
</evidence>
<reference evidence="1 2" key="1">
    <citation type="submission" date="2014-09" db="EMBL/GenBank/DDBJ databases">
        <authorList>
            <person name="Ellenberger Sabrina"/>
        </authorList>
    </citation>
    <scope>NUCLEOTIDE SEQUENCE [LARGE SCALE GENOMIC DNA]</scope>
    <source>
        <strain evidence="1 2">CBS 412.66</strain>
    </source>
</reference>
<dbReference type="AlphaFoldDB" id="A0A0B7NTB8"/>
<dbReference type="OrthoDB" id="2278241at2759"/>
<keyword evidence="2" id="KW-1185">Reference proteome</keyword>
<protein>
    <recommendedName>
        <fullName evidence="3">Reverse transcriptase zinc-binding domain-containing protein</fullName>
    </recommendedName>
</protein>
<evidence type="ECO:0000313" key="2">
    <source>
        <dbReference type="Proteomes" id="UP000054107"/>
    </source>
</evidence>
<gene>
    <name evidence="1" type="primary">PARPA_12782.1 scaffold 45468</name>
</gene>
<name>A0A0B7NTB8_9FUNG</name>
<evidence type="ECO:0008006" key="3">
    <source>
        <dbReference type="Google" id="ProtNLM"/>
    </source>
</evidence>